<dbReference type="EMBL" id="WEGK01000011">
    <property type="protein sequence ID" value="MQY21959.1"/>
    <property type="molecule type" value="Genomic_DNA"/>
</dbReference>
<protein>
    <recommendedName>
        <fullName evidence="3">HD domain-containing protein</fullName>
    </recommendedName>
</protein>
<dbReference type="AlphaFoldDB" id="A0A7K0D8P0"/>
<evidence type="ECO:0000313" key="1">
    <source>
        <dbReference type="EMBL" id="MQY21959.1"/>
    </source>
</evidence>
<proteinExistence type="predicted"/>
<accession>A0A7K0D8P0</accession>
<evidence type="ECO:0008006" key="3">
    <source>
        <dbReference type="Google" id="ProtNLM"/>
    </source>
</evidence>
<dbReference type="SUPFAM" id="SSF109604">
    <property type="entry name" value="HD-domain/PDEase-like"/>
    <property type="match status" value="1"/>
</dbReference>
<gene>
    <name evidence="1" type="ORF">NRB20_50720</name>
</gene>
<organism evidence="1 2">
    <name type="scientific">Nocardia macrotermitis</name>
    <dbReference type="NCBI Taxonomy" id="2585198"/>
    <lineage>
        <taxon>Bacteria</taxon>
        <taxon>Bacillati</taxon>
        <taxon>Actinomycetota</taxon>
        <taxon>Actinomycetes</taxon>
        <taxon>Mycobacteriales</taxon>
        <taxon>Nocardiaceae</taxon>
        <taxon>Nocardia</taxon>
    </lineage>
</organism>
<comment type="caution">
    <text evidence="1">The sequence shown here is derived from an EMBL/GenBank/DDBJ whole genome shotgun (WGS) entry which is preliminary data.</text>
</comment>
<dbReference type="Pfam" id="PF13328">
    <property type="entry name" value="HD_4"/>
    <property type="match status" value="1"/>
</dbReference>
<name>A0A7K0D8P0_9NOCA</name>
<dbReference type="GO" id="GO:0008893">
    <property type="term" value="F:guanosine-3',5'-bis(diphosphate) 3'-diphosphatase activity"/>
    <property type="evidence" value="ECO:0007669"/>
    <property type="project" value="TreeGrafter"/>
</dbReference>
<dbReference type="InterPro" id="IPR052194">
    <property type="entry name" value="MESH1"/>
</dbReference>
<dbReference type="PANTHER" id="PTHR46246:SF1">
    <property type="entry name" value="GUANOSINE-3',5'-BIS(DIPHOSPHATE) 3'-PYROPHOSPHOHYDROLASE MESH1"/>
    <property type="match status" value="1"/>
</dbReference>
<sequence>MGHFVGAARYIGAMNATGAGILAVMPLHTISDVHGEEGLRRRLRLESAKLAEPERVEAALELASQLHRDDRYGREPYLNHLLRVAIRIVSHYEVHDTDLVVAGLLHDAVEDHAAELAGTHDGSATEAALAALRERFGARVAELVAAVTNPAREPGIDRNHQYRAHIAESLERDPWARVVKLSDFTDNGVGILYATSPAMERLAVKYRPLTGVYRDLVTRPDTPLAPHVKQHILDQLDLADQRFAAILQET</sequence>
<keyword evidence="2" id="KW-1185">Reference proteome</keyword>
<dbReference type="PANTHER" id="PTHR46246">
    <property type="entry name" value="GUANOSINE-3',5'-BIS(DIPHOSPHATE) 3'-PYROPHOSPHOHYDROLASE MESH1"/>
    <property type="match status" value="1"/>
</dbReference>
<dbReference type="Proteomes" id="UP000438448">
    <property type="component" value="Unassembled WGS sequence"/>
</dbReference>
<dbReference type="Gene3D" id="1.10.3210.10">
    <property type="entry name" value="Hypothetical protein af1432"/>
    <property type="match status" value="1"/>
</dbReference>
<reference evidence="1 2" key="1">
    <citation type="submission" date="2019-10" db="EMBL/GenBank/DDBJ databases">
        <title>Nocardia macrotermitis sp. nov. and Nocardia aurantia sp. nov., isolated from the gut of fungus growing-termite Macrotermes natalensis.</title>
        <authorList>
            <person name="Benndorf R."/>
            <person name="Schwitalla J."/>
            <person name="Martin K."/>
            <person name="De Beer W."/>
            <person name="Kaster A.-K."/>
            <person name="Vollmers J."/>
            <person name="Poulsen M."/>
            <person name="Beemelmanns C."/>
        </authorList>
    </citation>
    <scope>NUCLEOTIDE SEQUENCE [LARGE SCALE GENOMIC DNA]</scope>
    <source>
        <strain evidence="1 2">RB20</strain>
    </source>
</reference>
<evidence type="ECO:0000313" key="2">
    <source>
        <dbReference type="Proteomes" id="UP000438448"/>
    </source>
</evidence>